<organism evidence="2 3">
    <name type="scientific">Palleronia abyssalis</name>
    <dbReference type="NCBI Taxonomy" id="1501240"/>
    <lineage>
        <taxon>Bacteria</taxon>
        <taxon>Pseudomonadati</taxon>
        <taxon>Pseudomonadota</taxon>
        <taxon>Alphaproteobacteria</taxon>
        <taxon>Rhodobacterales</taxon>
        <taxon>Roseobacteraceae</taxon>
        <taxon>Palleronia</taxon>
    </lineage>
</organism>
<evidence type="ECO:0000313" key="3">
    <source>
        <dbReference type="Proteomes" id="UP000244912"/>
    </source>
</evidence>
<sequence>MKTIAATIAVVGLTTGFAVAQDMDEDTDGYDFGTLSGYNEGLTEDQFNTYDLNQDGFLQENETGTFEGDGYALDDIAEPTDGFENEIGVDD</sequence>
<accession>A0A2R8BV28</accession>
<dbReference type="OrthoDB" id="5470953at2"/>
<name>A0A2R8BV28_9RHOB</name>
<dbReference type="RefSeq" id="WP_108893861.1">
    <property type="nucleotide sequence ID" value="NZ_ONZF01000003.1"/>
</dbReference>
<dbReference type="AlphaFoldDB" id="A0A2R8BV28"/>
<feature type="chain" id="PRO_5015329660" description="EF-hand domain-containing protein" evidence="1">
    <location>
        <begin position="21"/>
        <end position="91"/>
    </location>
</feature>
<gene>
    <name evidence="2" type="ORF">PAA8504_01833</name>
</gene>
<proteinExistence type="predicted"/>
<feature type="signal peptide" evidence="1">
    <location>
        <begin position="1"/>
        <end position="20"/>
    </location>
</feature>
<dbReference type="Proteomes" id="UP000244912">
    <property type="component" value="Unassembled WGS sequence"/>
</dbReference>
<reference evidence="3" key="1">
    <citation type="submission" date="2018-03" db="EMBL/GenBank/DDBJ databases">
        <authorList>
            <person name="Rodrigo-Torres L."/>
            <person name="Arahal R. D."/>
            <person name="Lucena T."/>
        </authorList>
    </citation>
    <scope>NUCLEOTIDE SEQUENCE [LARGE SCALE GENOMIC DNA]</scope>
    <source>
        <strain evidence="3">CECT 8504</strain>
    </source>
</reference>
<protein>
    <recommendedName>
        <fullName evidence="4">EF-hand domain-containing protein</fullName>
    </recommendedName>
</protein>
<keyword evidence="1" id="KW-0732">Signal</keyword>
<evidence type="ECO:0008006" key="4">
    <source>
        <dbReference type="Google" id="ProtNLM"/>
    </source>
</evidence>
<dbReference type="EMBL" id="ONZF01000003">
    <property type="protein sequence ID" value="SPJ24011.1"/>
    <property type="molecule type" value="Genomic_DNA"/>
</dbReference>
<keyword evidence="3" id="KW-1185">Reference proteome</keyword>
<evidence type="ECO:0000256" key="1">
    <source>
        <dbReference type="SAM" id="SignalP"/>
    </source>
</evidence>
<evidence type="ECO:0000313" key="2">
    <source>
        <dbReference type="EMBL" id="SPJ24011.1"/>
    </source>
</evidence>